<evidence type="ECO:0000256" key="6">
    <source>
        <dbReference type="ARBA" id="ARBA00022968"/>
    </source>
</evidence>
<name>A0A7M7NQW3_STRPU</name>
<protein>
    <recommendedName>
        <fullName evidence="14">Beta-1,3-galactosyl-O-glycosyl-glycoprotein beta-1,6-N-acetylglucosaminyltransferase</fullName>
    </recommendedName>
</protein>
<reference evidence="12" key="2">
    <citation type="submission" date="2021-01" db="UniProtKB">
        <authorList>
            <consortium name="EnsemblMetazoa"/>
        </authorList>
    </citation>
    <scope>IDENTIFICATION</scope>
</reference>
<evidence type="ECO:0000256" key="4">
    <source>
        <dbReference type="ARBA" id="ARBA00022679"/>
    </source>
</evidence>
<dbReference type="GO" id="GO:0008375">
    <property type="term" value="F:acetylglucosaminyltransferase activity"/>
    <property type="evidence" value="ECO:0000318"/>
    <property type="project" value="GO_Central"/>
</dbReference>
<evidence type="ECO:0000313" key="12">
    <source>
        <dbReference type="EnsemblMetazoa" id="XP_030840355"/>
    </source>
</evidence>
<evidence type="ECO:0008006" key="14">
    <source>
        <dbReference type="Google" id="ProtNLM"/>
    </source>
</evidence>
<keyword evidence="7 11" id="KW-1133">Transmembrane helix</keyword>
<evidence type="ECO:0000256" key="5">
    <source>
        <dbReference type="ARBA" id="ARBA00022692"/>
    </source>
</evidence>
<dbReference type="OrthoDB" id="2019572at2759"/>
<evidence type="ECO:0000256" key="1">
    <source>
        <dbReference type="ARBA" id="ARBA00004606"/>
    </source>
</evidence>
<feature type="transmembrane region" description="Helical" evidence="11">
    <location>
        <begin position="20"/>
        <end position="41"/>
    </location>
</feature>
<evidence type="ECO:0000256" key="7">
    <source>
        <dbReference type="ARBA" id="ARBA00022989"/>
    </source>
</evidence>
<organism evidence="12 13">
    <name type="scientific">Strongylocentrotus purpuratus</name>
    <name type="common">Purple sea urchin</name>
    <dbReference type="NCBI Taxonomy" id="7668"/>
    <lineage>
        <taxon>Eukaryota</taxon>
        <taxon>Metazoa</taxon>
        <taxon>Echinodermata</taxon>
        <taxon>Eleutherozoa</taxon>
        <taxon>Echinozoa</taxon>
        <taxon>Echinoidea</taxon>
        <taxon>Euechinoidea</taxon>
        <taxon>Echinacea</taxon>
        <taxon>Camarodonta</taxon>
        <taxon>Echinidea</taxon>
        <taxon>Strongylocentrotidae</taxon>
        <taxon>Strongylocentrotus</taxon>
    </lineage>
</organism>
<reference evidence="13" key="1">
    <citation type="submission" date="2015-02" db="EMBL/GenBank/DDBJ databases">
        <title>Genome sequencing for Strongylocentrotus purpuratus.</title>
        <authorList>
            <person name="Murali S."/>
            <person name="Liu Y."/>
            <person name="Vee V."/>
            <person name="English A."/>
            <person name="Wang M."/>
            <person name="Skinner E."/>
            <person name="Han Y."/>
            <person name="Muzny D.M."/>
            <person name="Worley K.C."/>
            <person name="Gibbs R.A."/>
        </authorList>
    </citation>
    <scope>NUCLEOTIDE SEQUENCE</scope>
</reference>
<evidence type="ECO:0000313" key="13">
    <source>
        <dbReference type="Proteomes" id="UP000007110"/>
    </source>
</evidence>
<comment type="similarity">
    <text evidence="10">Belongs to the glycosyltransferase 14 family.</text>
</comment>
<dbReference type="Proteomes" id="UP000007110">
    <property type="component" value="Unassembled WGS sequence"/>
</dbReference>
<keyword evidence="13" id="KW-1185">Reference proteome</keyword>
<keyword evidence="9" id="KW-0325">Glycoprotein</keyword>
<keyword evidence="4" id="KW-0808">Transferase</keyword>
<evidence type="ECO:0000256" key="3">
    <source>
        <dbReference type="ARBA" id="ARBA00022676"/>
    </source>
</evidence>
<accession>A0A7M7NQW3</accession>
<dbReference type="GO" id="GO:0016020">
    <property type="term" value="C:membrane"/>
    <property type="evidence" value="ECO:0007669"/>
    <property type="project" value="UniProtKB-SubCell"/>
</dbReference>
<evidence type="ECO:0000256" key="11">
    <source>
        <dbReference type="SAM" id="Phobius"/>
    </source>
</evidence>
<keyword evidence="8 11" id="KW-0472">Membrane</keyword>
<keyword evidence="6" id="KW-0735">Signal-anchor</keyword>
<evidence type="ECO:0000256" key="8">
    <source>
        <dbReference type="ARBA" id="ARBA00023136"/>
    </source>
</evidence>
<dbReference type="Pfam" id="PF02485">
    <property type="entry name" value="Branch"/>
    <property type="match status" value="1"/>
</dbReference>
<dbReference type="EnsemblMetazoa" id="XM_030984495">
    <property type="protein sequence ID" value="XP_030840355"/>
    <property type="gene ID" value="LOC578725"/>
</dbReference>
<dbReference type="RefSeq" id="XP_030840355.1">
    <property type="nucleotide sequence ID" value="XM_030984495.1"/>
</dbReference>
<proteinExistence type="inferred from homology"/>
<dbReference type="InParanoid" id="A0A7M7NQW3"/>
<dbReference type="PANTHER" id="PTHR19297:SF185">
    <property type="entry name" value="BETA-1,3-GALACTOSYL-O-GLYCOSYL-GLYCOPROTEIN BETA-1,6-N-ACETYLGLUCOSAMINYLTRANSFERASE 3"/>
    <property type="match status" value="1"/>
</dbReference>
<dbReference type="PANTHER" id="PTHR19297">
    <property type="entry name" value="GLYCOSYLTRANSFERASE 14 FAMILY MEMBER"/>
    <property type="match status" value="1"/>
</dbReference>
<dbReference type="InterPro" id="IPR003406">
    <property type="entry name" value="Glyco_trans_14"/>
</dbReference>
<dbReference type="OMA" id="TFKTPEC"/>
<keyword evidence="5 11" id="KW-0812">Transmembrane</keyword>
<keyword evidence="3" id="KW-0328">Glycosyltransferase</keyword>
<evidence type="ECO:0000256" key="2">
    <source>
        <dbReference type="ARBA" id="ARBA00004922"/>
    </source>
</evidence>
<evidence type="ECO:0000256" key="10">
    <source>
        <dbReference type="ARBA" id="ARBA00038150"/>
    </source>
</evidence>
<dbReference type="KEGG" id="spu:578725"/>
<comment type="pathway">
    <text evidence="2">Protein modification; protein glycosylation.</text>
</comment>
<evidence type="ECO:0000256" key="9">
    <source>
        <dbReference type="ARBA" id="ARBA00023180"/>
    </source>
</evidence>
<dbReference type="AlphaFoldDB" id="A0A7M7NQW3"/>
<dbReference type="GeneID" id="578725"/>
<comment type="subcellular location">
    <subcellularLocation>
        <location evidence="1">Membrane</location>
        <topology evidence="1">Single-pass type II membrane protein</topology>
    </subcellularLocation>
</comment>
<sequence length="505" mass="57807">MFLASKVRRISSRLSLGSPWTSIFWIGLTIVLLFIIQYQVYQRWIHAGIHDTAANSEPDPADTSSADNNISVLRNPDKTAMFASVRTDVVGLEKPGSWNGPNISDPSVAAKKLFVEGKWDSSFVSPYHKHYSSINCAAILRGERQSINMATKVLNENRGQIPSDYDVKNWTSDCERYRSLRKYPTLPRSKEEAEFPIGYIIVTHSELSQLERLLRAVYQPQNVYCIHPDAKSPALFQVAVRSLAECLPNVFIASKPVRVNYAHSSRLQADVNCMSDLLLRPEPWNYVLNLCAQDFPLKTNLEIIHQLKAFQGHNDIPGVIAPDWFDHRTRVHHEFRNNMMIKMKDVNKPPPPQDFKFFFGNAYYAANRQFAHFVIHNQTAIDLLNYSEDTFSPDEHYWVTLHRIPGVPGGYTNSTWNSTVRFIHWQNTFKTPECVGRYVRNICIFGAGYLQHLAIAPHLFANKFYMSFDPIAMQCMEQLLDYRSTFPAAIKDYLPGFPATDMFGL</sequence>